<name>A0A0D0VE80_CRYGA</name>
<sequence length="120" mass="13449">MVWPELHSLVGVTNLLPHQRINTLSSLGNLSLVKTKGKRFSQTMTTTTIVTTNLRRCLSPSNKSPKVFTLLAYRKLPLLDRLFYLSSVHLPSLIKIFDLKLLPPGIPNPINQTNSKSVLD</sequence>
<dbReference type="HOGENOM" id="CLU_2049599_0_0_1"/>
<reference evidence="1" key="1">
    <citation type="submission" date="2015-01" db="EMBL/GenBank/DDBJ databases">
        <title>The Genome Sequence of Cryptococcus gattii CA1280.</title>
        <authorList>
            <consortium name="The Broad Institute Genomics Platform"/>
            <person name="Cuomo C."/>
            <person name="Litvintseva A."/>
            <person name="Chen Y."/>
            <person name="Heitman J."/>
            <person name="Sun S."/>
            <person name="Springer D."/>
            <person name="Dromer F."/>
            <person name="Young S."/>
            <person name="Zeng Q."/>
            <person name="Gargeya S."/>
            <person name="Abouelleil A."/>
            <person name="Alvarado L."/>
            <person name="Chapman S.B."/>
            <person name="Gainer-Dewar J."/>
            <person name="Goldberg J."/>
            <person name="Griggs A."/>
            <person name="Gujja S."/>
            <person name="Hansen M."/>
            <person name="Howarth C."/>
            <person name="Imamovic A."/>
            <person name="Larimer J."/>
            <person name="Murphy C."/>
            <person name="Naylor J."/>
            <person name="Pearson M."/>
            <person name="Priest M."/>
            <person name="Roberts A."/>
            <person name="Saif S."/>
            <person name="Shea T."/>
            <person name="Sykes S."/>
            <person name="Wortman J."/>
            <person name="Nusbaum C."/>
            <person name="Birren B."/>
        </authorList>
    </citation>
    <scope>NUCLEOTIDE SEQUENCE [LARGE SCALE GENOMIC DNA]</scope>
    <source>
        <strain evidence="1">CA1280</strain>
    </source>
</reference>
<proteinExistence type="predicted"/>
<organism evidence="1">
    <name type="scientific">Cryptococcus bacillisporus CA1280</name>
    <dbReference type="NCBI Taxonomy" id="1296109"/>
    <lineage>
        <taxon>Eukaryota</taxon>
        <taxon>Fungi</taxon>
        <taxon>Dikarya</taxon>
        <taxon>Basidiomycota</taxon>
        <taxon>Agaricomycotina</taxon>
        <taxon>Tremellomycetes</taxon>
        <taxon>Tremellales</taxon>
        <taxon>Cryptococcaceae</taxon>
        <taxon>Cryptococcus</taxon>
        <taxon>Cryptococcus gattii species complex</taxon>
    </lineage>
</organism>
<gene>
    <name evidence="1" type="ORF">I312_04796</name>
</gene>
<evidence type="ECO:0000313" key="1">
    <source>
        <dbReference type="EMBL" id="KIR45826.1"/>
    </source>
</evidence>
<dbReference type="EMBL" id="KN847986">
    <property type="protein sequence ID" value="KIR45826.1"/>
    <property type="molecule type" value="Genomic_DNA"/>
</dbReference>
<protein>
    <submittedName>
        <fullName evidence="1">Uncharacterized protein</fullName>
    </submittedName>
</protein>
<accession>A0A0D0VE80</accession>
<dbReference type="AlphaFoldDB" id="A0A0D0VE80"/>